<evidence type="ECO:0000313" key="6">
    <source>
        <dbReference type="Proteomes" id="UP000190285"/>
    </source>
</evidence>
<dbReference type="GO" id="GO:0005975">
    <property type="term" value="P:carbohydrate metabolic process"/>
    <property type="evidence" value="ECO:0007669"/>
    <property type="project" value="InterPro"/>
</dbReference>
<dbReference type="GO" id="GO:0016832">
    <property type="term" value="F:aldehyde-lyase activity"/>
    <property type="evidence" value="ECO:0007669"/>
    <property type="project" value="InterPro"/>
</dbReference>
<keyword evidence="6" id="KW-1185">Reference proteome</keyword>
<dbReference type="Pfam" id="PF00923">
    <property type="entry name" value="TAL_FSA"/>
    <property type="match status" value="1"/>
</dbReference>
<dbReference type="PANTHER" id="PTHR10683">
    <property type="entry name" value="TRANSALDOLASE"/>
    <property type="match status" value="1"/>
</dbReference>
<evidence type="ECO:0000256" key="4">
    <source>
        <dbReference type="ARBA" id="ARBA00023270"/>
    </source>
</evidence>
<dbReference type="GO" id="GO:0016740">
    <property type="term" value="F:transferase activity"/>
    <property type="evidence" value="ECO:0007669"/>
    <property type="project" value="UniProtKB-KW"/>
</dbReference>
<dbReference type="PROSITE" id="PS01054">
    <property type="entry name" value="TRANSALDOLASE_1"/>
    <property type="match status" value="1"/>
</dbReference>
<dbReference type="Gene3D" id="3.20.20.70">
    <property type="entry name" value="Aldolase class I"/>
    <property type="match status" value="1"/>
</dbReference>
<dbReference type="AlphaFoldDB" id="A0A1T5M888"/>
<dbReference type="FunFam" id="3.20.20.70:FF:000018">
    <property type="entry name" value="Probable transaldolase"/>
    <property type="match status" value="1"/>
</dbReference>
<dbReference type="InterPro" id="IPR001585">
    <property type="entry name" value="TAL/FSA"/>
</dbReference>
<sequence>MEYMLDTGNVEYIRKAIEYFPIGGITTNPSIIAKEKKDFVETIKEIRKVIGENMLLHIQVVSTNSEDIVEEGKKIVKNFGENTCVKIPVNKEGIKAIKILSSQGIKVTATAIYTSQQALIAAKAGASYVAPYVNRIDNLSFDGATVVGNIIKEFKEYNIKAKVIAASFKNLQQVHNVALHGAHAVTVNEDLFERIYSHSHTDSSIEQFLNDWEEVYGKQKIKDML</sequence>
<keyword evidence="3" id="KW-0808">Transferase</keyword>
<dbReference type="PANTHER" id="PTHR10683:SF36">
    <property type="entry name" value="TRANSALDOLASE"/>
    <property type="match status" value="1"/>
</dbReference>
<dbReference type="EMBL" id="FUZT01000011">
    <property type="protein sequence ID" value="SKC84355.1"/>
    <property type="molecule type" value="Genomic_DNA"/>
</dbReference>
<dbReference type="GO" id="GO:0005737">
    <property type="term" value="C:cytoplasm"/>
    <property type="evidence" value="ECO:0007669"/>
    <property type="project" value="UniProtKB-SubCell"/>
</dbReference>
<organism evidence="5 6">
    <name type="scientific">Maledivibacter halophilus</name>
    <dbReference type="NCBI Taxonomy" id="36842"/>
    <lineage>
        <taxon>Bacteria</taxon>
        <taxon>Bacillati</taxon>
        <taxon>Bacillota</taxon>
        <taxon>Clostridia</taxon>
        <taxon>Peptostreptococcales</taxon>
        <taxon>Caminicellaceae</taxon>
        <taxon>Maledivibacter</taxon>
    </lineage>
</organism>
<gene>
    <name evidence="5" type="ORF">SAMN02194393_04082</name>
</gene>
<proteinExistence type="predicted"/>
<keyword evidence="2" id="KW-0963">Cytoplasm</keyword>
<dbReference type="STRING" id="36842.SAMN02194393_04082"/>
<evidence type="ECO:0000313" key="5">
    <source>
        <dbReference type="EMBL" id="SKC84355.1"/>
    </source>
</evidence>
<dbReference type="InterPro" id="IPR013785">
    <property type="entry name" value="Aldolase_TIM"/>
</dbReference>
<dbReference type="InterPro" id="IPR033919">
    <property type="entry name" value="TSA/FSA_arc/bac"/>
</dbReference>
<name>A0A1T5M888_9FIRM</name>
<dbReference type="OrthoDB" id="9807051at2"/>
<dbReference type="Proteomes" id="UP000190285">
    <property type="component" value="Unassembled WGS sequence"/>
</dbReference>
<dbReference type="RefSeq" id="WP_079494190.1">
    <property type="nucleotide sequence ID" value="NZ_FUZT01000011.1"/>
</dbReference>
<keyword evidence="4" id="KW-0704">Schiff base</keyword>
<dbReference type="NCBIfam" id="NF009299">
    <property type="entry name" value="PRK12656.1"/>
    <property type="match status" value="1"/>
</dbReference>
<dbReference type="InterPro" id="IPR018225">
    <property type="entry name" value="Transaldolase_AS"/>
</dbReference>
<reference evidence="6" key="1">
    <citation type="submission" date="2017-02" db="EMBL/GenBank/DDBJ databases">
        <authorList>
            <person name="Varghese N."/>
            <person name="Submissions S."/>
        </authorList>
    </citation>
    <scope>NUCLEOTIDE SEQUENCE [LARGE SCALE GENOMIC DNA]</scope>
    <source>
        <strain evidence="6">M1</strain>
    </source>
</reference>
<dbReference type="CDD" id="cd00956">
    <property type="entry name" value="Transaldolase_FSA"/>
    <property type="match status" value="1"/>
</dbReference>
<evidence type="ECO:0000256" key="2">
    <source>
        <dbReference type="ARBA" id="ARBA00022490"/>
    </source>
</evidence>
<evidence type="ECO:0000256" key="3">
    <source>
        <dbReference type="ARBA" id="ARBA00022679"/>
    </source>
</evidence>
<evidence type="ECO:0000256" key="1">
    <source>
        <dbReference type="ARBA" id="ARBA00004496"/>
    </source>
</evidence>
<comment type="subcellular location">
    <subcellularLocation>
        <location evidence="1">Cytoplasm</location>
    </subcellularLocation>
</comment>
<dbReference type="SUPFAM" id="SSF51569">
    <property type="entry name" value="Aldolase"/>
    <property type="match status" value="1"/>
</dbReference>
<protein>
    <submittedName>
        <fullName evidence="5">Fructose-6-phosphate aldolase 2</fullName>
    </submittedName>
</protein>
<accession>A0A1T5M888</accession>